<proteinExistence type="inferred from homology"/>
<dbReference type="InterPro" id="IPR050282">
    <property type="entry name" value="Cycloisomerase_2"/>
</dbReference>
<dbReference type="EMBL" id="KN847596">
    <property type="protein sequence ID" value="KIV98823.1"/>
    <property type="molecule type" value="Genomic_DNA"/>
</dbReference>
<dbReference type="OrthoDB" id="9972196at2759"/>
<evidence type="ECO:0008006" key="4">
    <source>
        <dbReference type="Google" id="ProtNLM"/>
    </source>
</evidence>
<dbReference type="VEuPathDB" id="FungiDB:PV09_09436"/>
<accession>A0A0D2AIR6</accession>
<dbReference type="Gene3D" id="2.130.10.10">
    <property type="entry name" value="YVTN repeat-like/Quinoprotein amine dehydrogenase"/>
    <property type="match status" value="1"/>
</dbReference>
<dbReference type="Pfam" id="PF10282">
    <property type="entry name" value="Lactonase"/>
    <property type="match status" value="1"/>
</dbReference>
<dbReference type="InterPro" id="IPR011045">
    <property type="entry name" value="N2O_reductase_N"/>
</dbReference>
<sequence length="385" mass="42265">MFHKLLVSGDRADFTLLAFNPVNNELGVIANYKAPFNASWVEVSASTHDIDHLIGLSEGDESGLLYTFKIDHVRNTCEITSQQPTLGAPAHFITLRDNSAVALATYMGGSVALYSASITKDDGLLLTDTPRVETLPAFPYEQVGHGPNADRQRQCHIHQVVETRCGLLYAPDLGSDRVWILRRHETKLEVCGWLECPAGTGPRHAVISPDEKIMYVIGELSHTVIAFCLPSNPTNGILPLNGFAPNVIPPTVHPDHQYMMDAAEICLHPFISNVLYVSNRWERHIKQRQPHLQNVPEDLPPGDDVAIILLSEDGTKVECIKHVRTGVDVIRGMRLSNGGQFVVVVGQEGGGVEVYKIGGDKGDNWTLAARLNDSIEGGLKHAIWL</sequence>
<dbReference type="AlphaFoldDB" id="A0A0D2AIR6"/>
<dbReference type="PANTHER" id="PTHR30344:SF7">
    <property type="entry name" value="DUF2415 DOMAIN-CONTAINING PROTEIN"/>
    <property type="match status" value="1"/>
</dbReference>
<gene>
    <name evidence="2" type="ORF">PV09_09436</name>
</gene>
<dbReference type="InterPro" id="IPR019405">
    <property type="entry name" value="Lactonase_7-beta_prop"/>
</dbReference>
<reference evidence="2 3" key="1">
    <citation type="submission" date="2015-01" db="EMBL/GenBank/DDBJ databases">
        <title>The Genome Sequence of Ochroconis gallopava CBS43764.</title>
        <authorList>
            <consortium name="The Broad Institute Genomics Platform"/>
            <person name="Cuomo C."/>
            <person name="de Hoog S."/>
            <person name="Gorbushina A."/>
            <person name="Stielow B."/>
            <person name="Teixiera M."/>
            <person name="Abouelleil A."/>
            <person name="Chapman S.B."/>
            <person name="Priest M."/>
            <person name="Young S.K."/>
            <person name="Wortman J."/>
            <person name="Nusbaum C."/>
            <person name="Birren B."/>
        </authorList>
    </citation>
    <scope>NUCLEOTIDE SEQUENCE [LARGE SCALE GENOMIC DNA]</scope>
    <source>
        <strain evidence="2 3">CBS 43764</strain>
    </source>
</reference>
<name>A0A0D2AIR6_9PEZI</name>
<dbReference type="STRING" id="253628.A0A0D2AIR6"/>
<comment type="similarity">
    <text evidence="1">Belongs to the cycloisomerase 2 family.</text>
</comment>
<dbReference type="InterPro" id="IPR015943">
    <property type="entry name" value="WD40/YVTN_repeat-like_dom_sf"/>
</dbReference>
<evidence type="ECO:0000313" key="2">
    <source>
        <dbReference type="EMBL" id="KIV98823.1"/>
    </source>
</evidence>
<dbReference type="Proteomes" id="UP000053259">
    <property type="component" value="Unassembled WGS sequence"/>
</dbReference>
<keyword evidence="3" id="KW-1185">Reference proteome</keyword>
<dbReference type="InParanoid" id="A0A0D2AIR6"/>
<dbReference type="GeneID" id="27317409"/>
<dbReference type="HOGENOM" id="CLU_044505_0_0_1"/>
<evidence type="ECO:0000256" key="1">
    <source>
        <dbReference type="ARBA" id="ARBA00005564"/>
    </source>
</evidence>
<organism evidence="2 3">
    <name type="scientific">Verruconis gallopava</name>
    <dbReference type="NCBI Taxonomy" id="253628"/>
    <lineage>
        <taxon>Eukaryota</taxon>
        <taxon>Fungi</taxon>
        <taxon>Dikarya</taxon>
        <taxon>Ascomycota</taxon>
        <taxon>Pezizomycotina</taxon>
        <taxon>Dothideomycetes</taxon>
        <taxon>Pleosporomycetidae</taxon>
        <taxon>Venturiales</taxon>
        <taxon>Sympoventuriaceae</taxon>
        <taxon>Verruconis</taxon>
    </lineage>
</organism>
<dbReference type="SUPFAM" id="SSF50974">
    <property type="entry name" value="Nitrous oxide reductase, N-terminal domain"/>
    <property type="match status" value="1"/>
</dbReference>
<evidence type="ECO:0000313" key="3">
    <source>
        <dbReference type="Proteomes" id="UP000053259"/>
    </source>
</evidence>
<dbReference type="PANTHER" id="PTHR30344">
    <property type="entry name" value="6-PHOSPHOGLUCONOLACTONASE-RELATED"/>
    <property type="match status" value="1"/>
</dbReference>
<dbReference type="RefSeq" id="XP_016208693.1">
    <property type="nucleotide sequence ID" value="XM_016363494.1"/>
</dbReference>
<dbReference type="GO" id="GO:0017057">
    <property type="term" value="F:6-phosphogluconolactonase activity"/>
    <property type="evidence" value="ECO:0007669"/>
    <property type="project" value="TreeGrafter"/>
</dbReference>
<protein>
    <recommendedName>
        <fullName evidence="4">6-phosphogluconolactonase</fullName>
    </recommendedName>
</protein>